<dbReference type="PANTHER" id="PTHR10204:SF34">
    <property type="entry name" value="NAD(P)H DEHYDROGENASE [QUINONE] 1 ISOFORM 1"/>
    <property type="match status" value="1"/>
</dbReference>
<comment type="caution">
    <text evidence="4">The sequence shown here is derived from an EMBL/GenBank/DDBJ whole genome shotgun (WGS) entry which is preliminary data.</text>
</comment>
<organism evidence="4 5">
    <name type="scientific">Pseudarthrobacter phenanthrenivorans</name>
    <name type="common">Arthrobacter phenanthrenivorans</name>
    <dbReference type="NCBI Taxonomy" id="361575"/>
    <lineage>
        <taxon>Bacteria</taxon>
        <taxon>Bacillati</taxon>
        <taxon>Actinomycetota</taxon>
        <taxon>Actinomycetes</taxon>
        <taxon>Micrococcales</taxon>
        <taxon>Micrococcaceae</taxon>
        <taxon>Pseudarthrobacter</taxon>
    </lineage>
</organism>
<name>A0A3B0FAF2_PSEPS</name>
<comment type="similarity">
    <text evidence="1">Belongs to the NAD(P)H dehydrogenase (quinone) family.</text>
</comment>
<dbReference type="GO" id="GO:0005829">
    <property type="term" value="C:cytosol"/>
    <property type="evidence" value="ECO:0007669"/>
    <property type="project" value="TreeGrafter"/>
</dbReference>
<gene>
    <name evidence="4" type="ORF">D7Z96_19610</name>
</gene>
<evidence type="ECO:0000256" key="1">
    <source>
        <dbReference type="ARBA" id="ARBA00006252"/>
    </source>
</evidence>
<evidence type="ECO:0000313" key="4">
    <source>
        <dbReference type="EMBL" id="RKO19953.1"/>
    </source>
</evidence>
<dbReference type="EMBL" id="RBNH01000029">
    <property type="protein sequence ID" value="RKO19953.1"/>
    <property type="molecule type" value="Genomic_DNA"/>
</dbReference>
<evidence type="ECO:0000256" key="2">
    <source>
        <dbReference type="ARBA" id="ARBA00023002"/>
    </source>
</evidence>
<evidence type="ECO:0000259" key="3">
    <source>
        <dbReference type="Pfam" id="PF02525"/>
    </source>
</evidence>
<evidence type="ECO:0000313" key="5">
    <source>
        <dbReference type="Proteomes" id="UP000273159"/>
    </source>
</evidence>
<accession>A0A3B0FAF2</accession>
<reference evidence="4 5" key="1">
    <citation type="submission" date="2018-10" db="EMBL/GenBank/DDBJ databases">
        <title>Genome-guide identification and characterization of bacteria that degrade polycyclic aromatic hydrocarbons and resist hexavalent chromium simultaneously.</title>
        <authorList>
            <person name="Feng H."/>
        </authorList>
    </citation>
    <scope>NUCLEOTIDE SEQUENCE [LARGE SCALE GENOMIC DNA]</scope>
    <source>
        <strain evidence="4 5">J015</strain>
    </source>
</reference>
<dbReference type="Proteomes" id="UP000273159">
    <property type="component" value="Unassembled WGS sequence"/>
</dbReference>
<dbReference type="Pfam" id="PF02525">
    <property type="entry name" value="Flavodoxin_2"/>
    <property type="match status" value="1"/>
</dbReference>
<dbReference type="InterPro" id="IPR051545">
    <property type="entry name" value="NAD(P)H_dehydrogenase_qn"/>
</dbReference>
<dbReference type="AlphaFoldDB" id="A0A3B0FAF2"/>
<dbReference type="Gene3D" id="3.40.50.360">
    <property type="match status" value="1"/>
</dbReference>
<feature type="domain" description="Flavodoxin-like fold" evidence="3">
    <location>
        <begin position="15"/>
        <end position="197"/>
    </location>
</feature>
<keyword evidence="2" id="KW-0560">Oxidoreductase</keyword>
<dbReference type="GO" id="GO:0003955">
    <property type="term" value="F:NAD(P)H dehydrogenase (quinone) activity"/>
    <property type="evidence" value="ECO:0007669"/>
    <property type="project" value="TreeGrafter"/>
</dbReference>
<dbReference type="PANTHER" id="PTHR10204">
    <property type="entry name" value="NAD P H OXIDOREDUCTASE-RELATED"/>
    <property type="match status" value="1"/>
</dbReference>
<dbReference type="NCBIfam" id="NF007280">
    <property type="entry name" value="PRK09739.1"/>
    <property type="match status" value="1"/>
</dbReference>
<proteinExistence type="inferred from homology"/>
<reference evidence="5" key="2">
    <citation type="submission" date="2018-10" db="EMBL/GenBank/DDBJ databases">
        <authorList>
            <person name="Wang Y."/>
            <person name="Wang J."/>
            <person name="Yang X."/>
            <person name="Wang Z."/>
            <person name="Huang Y."/>
        </authorList>
    </citation>
    <scope>NUCLEOTIDE SEQUENCE [LARGE SCALE GENOMIC DNA]</scope>
    <source>
        <strain evidence="5">J015</strain>
    </source>
</reference>
<sequence length="205" mass="23258">MLELEVPLSKVRAQVIWAHPRVDSLTATVVGEVVKELNRAGAEVDQLDLYREGFDSSLREADEPDWNNPDKPYSREVILHASRTKAANIVFFVFPVWWFSLPAIMKGYIDRVWNHGLFYGGGRKANIPKIRWIALAGETQEFFAKRDYDRMLQHHLNIGIAGFCGVNDSRVDLLYNALGASVTDAPSHYAQFKDRAREIVRSALA</sequence>
<dbReference type="SUPFAM" id="SSF52218">
    <property type="entry name" value="Flavoproteins"/>
    <property type="match status" value="1"/>
</dbReference>
<dbReference type="InterPro" id="IPR003680">
    <property type="entry name" value="Flavodoxin_fold"/>
</dbReference>
<protein>
    <submittedName>
        <fullName evidence="4">NAD(P)H oxidoreductase</fullName>
    </submittedName>
</protein>
<dbReference type="InterPro" id="IPR029039">
    <property type="entry name" value="Flavoprotein-like_sf"/>
</dbReference>